<dbReference type="Pfam" id="PF07679">
    <property type="entry name" value="I-set"/>
    <property type="match status" value="1"/>
</dbReference>
<dbReference type="RefSeq" id="WP_345246524.1">
    <property type="nucleotide sequence ID" value="NZ_BAABHD010000073.1"/>
</dbReference>
<evidence type="ECO:0000313" key="7">
    <source>
        <dbReference type="Proteomes" id="UP001501175"/>
    </source>
</evidence>
<feature type="compositionally biased region" description="Polar residues" evidence="3">
    <location>
        <begin position="1"/>
        <end position="10"/>
    </location>
</feature>
<organism evidence="6 7">
    <name type="scientific">Nibrella saemangeumensis</name>
    <dbReference type="NCBI Taxonomy" id="1084526"/>
    <lineage>
        <taxon>Bacteria</taxon>
        <taxon>Pseudomonadati</taxon>
        <taxon>Bacteroidota</taxon>
        <taxon>Cytophagia</taxon>
        <taxon>Cytophagales</taxon>
        <taxon>Spirosomataceae</taxon>
        <taxon>Nibrella</taxon>
    </lineage>
</organism>
<dbReference type="PANTHER" id="PTHR46013">
    <property type="entry name" value="VASCULAR CELL ADHESION MOLECULE 1"/>
    <property type="match status" value="1"/>
</dbReference>
<keyword evidence="4" id="KW-1133">Transmembrane helix</keyword>
<dbReference type="NCBIfam" id="TIGR04183">
    <property type="entry name" value="Por_Secre_tail"/>
    <property type="match status" value="1"/>
</dbReference>
<dbReference type="Gene3D" id="2.60.40.10">
    <property type="entry name" value="Immunoglobulins"/>
    <property type="match status" value="5"/>
</dbReference>
<dbReference type="Proteomes" id="UP001501175">
    <property type="component" value="Unassembled WGS sequence"/>
</dbReference>
<feature type="domain" description="Ig-like" evidence="5">
    <location>
        <begin position="1319"/>
        <end position="1399"/>
    </location>
</feature>
<keyword evidence="2" id="KW-1015">Disulfide bond</keyword>
<evidence type="ECO:0000256" key="2">
    <source>
        <dbReference type="ARBA" id="ARBA00023157"/>
    </source>
</evidence>
<dbReference type="PROSITE" id="PS50835">
    <property type="entry name" value="IG_LIKE"/>
    <property type="match status" value="4"/>
</dbReference>
<evidence type="ECO:0000256" key="3">
    <source>
        <dbReference type="SAM" id="MobiDB-lite"/>
    </source>
</evidence>
<dbReference type="SUPFAM" id="SSF48726">
    <property type="entry name" value="Immunoglobulin"/>
    <property type="match status" value="5"/>
</dbReference>
<dbReference type="InterPro" id="IPR013783">
    <property type="entry name" value="Ig-like_fold"/>
</dbReference>
<evidence type="ECO:0000259" key="5">
    <source>
        <dbReference type="PROSITE" id="PS50835"/>
    </source>
</evidence>
<accession>A0ABP8NBT4</accession>
<feature type="domain" description="Ig-like" evidence="5">
    <location>
        <begin position="1156"/>
        <end position="1240"/>
    </location>
</feature>
<protein>
    <recommendedName>
        <fullName evidence="5">Ig-like domain-containing protein</fullName>
    </recommendedName>
</protein>
<dbReference type="EMBL" id="BAABHD010000073">
    <property type="protein sequence ID" value="GAA4463200.1"/>
    <property type="molecule type" value="Genomic_DNA"/>
</dbReference>
<dbReference type="Pfam" id="PF13927">
    <property type="entry name" value="Ig_3"/>
    <property type="match status" value="4"/>
</dbReference>
<dbReference type="PANTHER" id="PTHR46013:SF7">
    <property type="entry name" value="IG-LIKE DOMAIN-CONTAINING PROTEIN"/>
    <property type="match status" value="1"/>
</dbReference>
<dbReference type="SUPFAM" id="SSF49299">
    <property type="entry name" value="PKD domain"/>
    <property type="match status" value="1"/>
</dbReference>
<dbReference type="SMART" id="SM00409">
    <property type="entry name" value="IG"/>
    <property type="match status" value="5"/>
</dbReference>
<dbReference type="InterPro" id="IPR013098">
    <property type="entry name" value="Ig_I-set"/>
</dbReference>
<evidence type="ECO:0000256" key="1">
    <source>
        <dbReference type="ARBA" id="ARBA00022729"/>
    </source>
</evidence>
<keyword evidence="1" id="KW-0732">Signal</keyword>
<proteinExistence type="predicted"/>
<feature type="region of interest" description="Disordered" evidence="3">
    <location>
        <begin position="1"/>
        <end position="22"/>
    </location>
</feature>
<dbReference type="InterPro" id="IPR026444">
    <property type="entry name" value="Secre_tail"/>
</dbReference>
<dbReference type="InterPro" id="IPR001611">
    <property type="entry name" value="Leu-rich_rpt"/>
</dbReference>
<dbReference type="InterPro" id="IPR003598">
    <property type="entry name" value="Ig_sub2"/>
</dbReference>
<dbReference type="InterPro" id="IPR007110">
    <property type="entry name" value="Ig-like_dom"/>
</dbReference>
<feature type="domain" description="Ig-like" evidence="5">
    <location>
        <begin position="1583"/>
        <end position="1664"/>
    </location>
</feature>
<evidence type="ECO:0000256" key="4">
    <source>
        <dbReference type="SAM" id="Phobius"/>
    </source>
</evidence>
<keyword evidence="4" id="KW-0472">Membrane</keyword>
<feature type="domain" description="Ig-like" evidence="5">
    <location>
        <begin position="1449"/>
        <end position="1579"/>
    </location>
</feature>
<name>A0ABP8NBT4_9BACT</name>
<sequence length="1764" mass="180536">MNLLSTSLKPPQQVGERSSRTGGDQSYGTVVFYIGFFNVLLLFSLMALTTQAQTVTWTGATNTDWATATNWTPNAVPTASHDVVIANVATAPTISALAMAKTVEVQTGGVLTIAGSGTLAVNGSKIVPGYSFGTTIAFVNNGTVQNSGQLLIGNAANVGQNGLWNAGTFSNNTGGEIHIDNATLRGLYNLSGTFANAARVVIGGTAGVGNTSGVGGAGLWNEATFNNNTGGEIRIDNCTSGFRGLFNRPGSLFTNAARIVIGATASIGSYGLWNEATFTNNTGGEIHIDRSTGSDLFNYGGSFTNSARLIIGAVASVGIQSLDNRATFINSSCASLSLFGPVFNNNALTNQGLLTVNTTQVHTVYSLINNGVIAYPKGNPIPNVTNNMLIALPLSTTCGLTASPALQIATSNTLVVGSTWYQNEALTTVAGDYSPNTFTATNLTADETNPVFFSVADPTSICSYTVSTPLTVKAVPAASVNPSSATLTCANPTPTLTASGGATYLWNTGATTAAISATVAATYSVTVTTASGCTAVASASVTGSCTTFTWTGATNSDWATPGNWSPNTVPTADIDVFIPNTTNKPTIGAGTAALVQTVELQRDAILTIAGSATLAVNGSKVFSANTTNTSAFFNAGTVNNNGYLLIGNTAGVGEFGLWNRAIVNNNTGGEIQVDRSTLRGLLNDNGTFTNAGRIVIGANASVGQRGLQNVAIFNNNAGGEIQIDRSTVIGLYSEAGGFTNAGRLVIGANASVGQYSLINDGSVTNTSCATLGLYNAFINQATFTNQGLMTVNTTQAHSNTGFTNNGILVYPQGNPIPNVTNNKLVAAPIATCGQTATPALQIGGSNNLTVGSTWYQDAAFTTVAGSYSPNTFTASNLSAGGPYSVYFTINDAANGCSRTVSIPVTVIAALTASISPNSPTLSCNSAVALTASGGDTGETLSYLWSTGETTAVISATVAATYSVTVTAANGCSSTATTVVTQTAPHPDYAALVELFTATNGPAWVNKSNWLNGCDPCSGGWYGITCSGGRVTQIFLPTNGLSGTLPGSLTALSGLQVLNLFNNQVTGTLPESWSSLTNLKDLNLSGNQFTGSLPESWSSLANLQFLLLSDNQLTGCFPASYSVFCNRYAAFDGNEGLPGGGNFNAFCTTRSGQCISLSVTLSTSSSAVCTGTGVTVTANVVGASGTPVYQWYKDGAVLTDNPSATSESLMINSVQASDAGSYSVVVTDGTQSFTSTAFTLSVNMPATADITASTNVLSCSTPTASLTATGTGTYLWSTGETTQVISVMVAGTYSVTVTAANGCTATASATVIVDNSASAPQIVTQPAATSSVCEGASVTIFITATGPSLKYQWYKDGTTQAVAGANSATLTLTNTQTAQSGTYFCVVTGQCGTTVIRVVSTSFSLTVNAITTIVTPLPASATACTGSDYTVTIEVNGSNLKYTWFKDGKPIAAQTSATLSLSKVKLQDAGKYTCTISGDCGSVTTSALLLAVSQGALITTQPPASVAACAGGTVTASLQATGPNLQYQWFKDGTAQGNKVKGQTSATLTLTKLSANQTGTYYCLVSGDCNSLTASPVVVSLLVPTTITTQPASASTVATGATVTVFVVAGGSNLTYQWLKDGSAIMGQTSATLTLSRVRTNASGSYTCRVSGGCGNVTSSAFKLTVLNLARLAMTENTTAEGIQVQVYPNPVTEALQVDMHNLYQPAKVGLIDLQGRIRGQWSVEPVNGAGQLKAPVTQLPEGLYLLQVETADGVLHRQRVLKQR</sequence>
<dbReference type="InterPro" id="IPR022409">
    <property type="entry name" value="PKD/Chitinase_dom"/>
</dbReference>
<comment type="caution">
    <text evidence="6">The sequence shown here is derived from an EMBL/GenBank/DDBJ whole genome shotgun (WGS) entry which is preliminary data.</text>
</comment>
<dbReference type="InterPro" id="IPR003599">
    <property type="entry name" value="Ig_sub"/>
</dbReference>
<reference evidence="7" key="1">
    <citation type="journal article" date="2019" name="Int. J. Syst. Evol. Microbiol.">
        <title>The Global Catalogue of Microorganisms (GCM) 10K type strain sequencing project: providing services to taxonomists for standard genome sequencing and annotation.</title>
        <authorList>
            <consortium name="The Broad Institute Genomics Platform"/>
            <consortium name="The Broad Institute Genome Sequencing Center for Infectious Disease"/>
            <person name="Wu L."/>
            <person name="Ma J."/>
        </authorList>
    </citation>
    <scope>NUCLEOTIDE SEQUENCE [LARGE SCALE GENOMIC DNA]</scope>
    <source>
        <strain evidence="7">JCM 17927</strain>
    </source>
</reference>
<dbReference type="Gene3D" id="3.80.10.10">
    <property type="entry name" value="Ribonuclease Inhibitor"/>
    <property type="match status" value="1"/>
</dbReference>
<gene>
    <name evidence="6" type="ORF">GCM10023189_40960</name>
</gene>
<dbReference type="Pfam" id="PF13855">
    <property type="entry name" value="LRR_8"/>
    <property type="match status" value="1"/>
</dbReference>
<dbReference type="InterPro" id="IPR036179">
    <property type="entry name" value="Ig-like_dom_sf"/>
</dbReference>
<dbReference type="Pfam" id="PF18962">
    <property type="entry name" value="Por_Secre_tail"/>
    <property type="match status" value="1"/>
</dbReference>
<dbReference type="SMART" id="SM00408">
    <property type="entry name" value="IGc2"/>
    <property type="match status" value="4"/>
</dbReference>
<evidence type="ECO:0000313" key="6">
    <source>
        <dbReference type="EMBL" id="GAA4463200.1"/>
    </source>
</evidence>
<keyword evidence="4" id="KW-0812">Transmembrane</keyword>
<dbReference type="SUPFAM" id="SSF52058">
    <property type="entry name" value="L domain-like"/>
    <property type="match status" value="1"/>
</dbReference>
<keyword evidence="7" id="KW-1185">Reference proteome</keyword>
<feature type="transmembrane region" description="Helical" evidence="4">
    <location>
        <begin position="27"/>
        <end position="48"/>
    </location>
</feature>
<dbReference type="InterPro" id="IPR032675">
    <property type="entry name" value="LRR_dom_sf"/>
</dbReference>
<dbReference type="InterPro" id="IPR035986">
    <property type="entry name" value="PKD_dom_sf"/>
</dbReference>
<dbReference type="SMART" id="SM00089">
    <property type="entry name" value="PKD"/>
    <property type="match status" value="3"/>
</dbReference>
<dbReference type="CDD" id="cd00096">
    <property type="entry name" value="Ig"/>
    <property type="match status" value="1"/>
</dbReference>